<keyword evidence="1" id="KW-0472">Membrane</keyword>
<dbReference type="InterPro" id="IPR056704">
    <property type="entry name" value="DUF7802"/>
</dbReference>
<evidence type="ECO:0000256" key="1">
    <source>
        <dbReference type="SAM" id="Phobius"/>
    </source>
</evidence>
<dbReference type="AlphaFoldDB" id="A0AAV2I6E6"/>
<keyword evidence="1" id="KW-1133">Transmembrane helix</keyword>
<proteinExistence type="predicted"/>
<feature type="transmembrane region" description="Helical" evidence="1">
    <location>
        <begin position="151"/>
        <end position="175"/>
    </location>
</feature>
<feature type="transmembrane region" description="Helical" evidence="1">
    <location>
        <begin position="120"/>
        <end position="139"/>
    </location>
</feature>
<dbReference type="Proteomes" id="UP001497497">
    <property type="component" value="Unassembled WGS sequence"/>
</dbReference>
<feature type="transmembrane region" description="Helical" evidence="1">
    <location>
        <begin position="304"/>
        <end position="322"/>
    </location>
</feature>
<dbReference type="Pfam" id="PF25085">
    <property type="entry name" value="DUF7802"/>
    <property type="match status" value="1"/>
</dbReference>
<evidence type="ECO:0000259" key="2">
    <source>
        <dbReference type="Pfam" id="PF25085"/>
    </source>
</evidence>
<feature type="domain" description="DUF7802" evidence="2">
    <location>
        <begin position="35"/>
        <end position="416"/>
    </location>
</feature>
<feature type="transmembrane region" description="Helical" evidence="1">
    <location>
        <begin position="263"/>
        <end position="283"/>
    </location>
</feature>
<sequence>MQQSCCLLFRFEMDQYLEIAKSTLKQWLPKNEKELEWWIKFRKPEEILKKHATYLYCEVILYIIGFLTLYHAMQSGGRYRWLWFAAIAHGLTVESVSYFVPDIDNFWHAQSMVMLLGQRLPLHIIFLYPVFIYTAVVAVSHMNLRWWAEPFAVGLTVVLIDIPFDIMGIKLLWWTWHDDDPNIYDRHYYVPWTSYYFHAAFSSSFAFLFLSLPNILCSSGLKFRSSGFFVELLILIATGLFSMPLGILQFIPVYHPLHDSLAIHSEVCVLLLLSVFSFIVWSADRTPLESARQPRSNLFKVNSLVLGVLLHYGFYIYLVLAAKPQEIVSVGYHQTVGACDVPVKVLTPLGHLLKKNKYLCVDHYYEEYFDFSCVKTLPSSNVGWYTICGTPYKNHEEYILVVSAFCAFGLFWFWQLLCRSGNQPRTSKPTPRVKQHWD</sequence>
<comment type="caution">
    <text evidence="3">The sequence shown here is derived from an EMBL/GenBank/DDBJ whole genome shotgun (WGS) entry which is preliminary data.</text>
</comment>
<reference evidence="3 4" key="1">
    <citation type="submission" date="2024-04" db="EMBL/GenBank/DDBJ databases">
        <authorList>
            <consortium name="Genoscope - CEA"/>
            <person name="William W."/>
        </authorList>
    </citation>
    <scope>NUCLEOTIDE SEQUENCE [LARGE SCALE GENOMIC DNA]</scope>
</reference>
<feature type="transmembrane region" description="Helical" evidence="1">
    <location>
        <begin position="398"/>
        <end position="418"/>
    </location>
</feature>
<evidence type="ECO:0000313" key="3">
    <source>
        <dbReference type="EMBL" id="CAL1542229.1"/>
    </source>
</evidence>
<feature type="transmembrane region" description="Helical" evidence="1">
    <location>
        <begin position="228"/>
        <end position="251"/>
    </location>
</feature>
<organism evidence="3 4">
    <name type="scientific">Lymnaea stagnalis</name>
    <name type="common">Great pond snail</name>
    <name type="synonym">Helix stagnalis</name>
    <dbReference type="NCBI Taxonomy" id="6523"/>
    <lineage>
        <taxon>Eukaryota</taxon>
        <taxon>Metazoa</taxon>
        <taxon>Spiralia</taxon>
        <taxon>Lophotrochozoa</taxon>
        <taxon>Mollusca</taxon>
        <taxon>Gastropoda</taxon>
        <taxon>Heterobranchia</taxon>
        <taxon>Euthyneura</taxon>
        <taxon>Panpulmonata</taxon>
        <taxon>Hygrophila</taxon>
        <taxon>Lymnaeoidea</taxon>
        <taxon>Lymnaeidae</taxon>
        <taxon>Lymnaea</taxon>
    </lineage>
</organism>
<dbReference type="PANTHER" id="PTHR35982">
    <property type="entry name" value="AGAP005361-PA"/>
    <property type="match status" value="1"/>
</dbReference>
<dbReference type="EMBL" id="CAXITT010000476">
    <property type="protein sequence ID" value="CAL1542229.1"/>
    <property type="molecule type" value="Genomic_DNA"/>
</dbReference>
<name>A0AAV2I6E6_LYMST</name>
<keyword evidence="1" id="KW-0812">Transmembrane</keyword>
<evidence type="ECO:0000313" key="4">
    <source>
        <dbReference type="Proteomes" id="UP001497497"/>
    </source>
</evidence>
<accession>A0AAV2I6E6</accession>
<feature type="transmembrane region" description="Helical" evidence="1">
    <location>
        <begin position="195"/>
        <end position="216"/>
    </location>
</feature>
<feature type="transmembrane region" description="Helical" evidence="1">
    <location>
        <begin position="51"/>
        <end position="69"/>
    </location>
</feature>
<protein>
    <recommendedName>
        <fullName evidence="2">DUF7802 domain-containing protein</fullName>
    </recommendedName>
</protein>
<gene>
    <name evidence="3" type="ORF">GSLYS_00015827001</name>
</gene>
<keyword evidence="4" id="KW-1185">Reference proteome</keyword>
<dbReference type="PANTHER" id="PTHR35982:SF1">
    <property type="entry name" value="SPIROCYCLASE, AVEC FAMILY"/>
    <property type="match status" value="1"/>
</dbReference>